<dbReference type="EMBL" id="JBHUCO010000015">
    <property type="protein sequence ID" value="MFD1518895.1"/>
    <property type="molecule type" value="Genomic_DNA"/>
</dbReference>
<gene>
    <name evidence="1" type="ORF">ACFSJD_15470</name>
</gene>
<proteinExistence type="predicted"/>
<reference evidence="2" key="1">
    <citation type="journal article" date="2019" name="Int. J. Syst. Evol. Microbiol.">
        <title>The Global Catalogue of Microorganisms (GCM) 10K type strain sequencing project: providing services to taxonomists for standard genome sequencing and annotation.</title>
        <authorList>
            <consortium name="The Broad Institute Genomics Platform"/>
            <consortium name="The Broad Institute Genome Sequencing Center for Infectious Disease"/>
            <person name="Wu L."/>
            <person name="Ma J."/>
        </authorList>
    </citation>
    <scope>NUCLEOTIDE SEQUENCE [LARGE SCALE GENOMIC DNA]</scope>
    <source>
        <strain evidence="2">CCM 7043</strain>
    </source>
</reference>
<evidence type="ECO:0000313" key="1">
    <source>
        <dbReference type="EMBL" id="MFD1518895.1"/>
    </source>
</evidence>
<name>A0ABW4EX81_9PSEU</name>
<accession>A0ABW4EX81</accession>
<dbReference type="Proteomes" id="UP001597114">
    <property type="component" value="Unassembled WGS sequence"/>
</dbReference>
<keyword evidence="2" id="KW-1185">Reference proteome</keyword>
<evidence type="ECO:0000313" key="2">
    <source>
        <dbReference type="Proteomes" id="UP001597114"/>
    </source>
</evidence>
<dbReference type="RefSeq" id="WP_344718177.1">
    <property type="nucleotide sequence ID" value="NZ_BAAAUS010000001.1"/>
</dbReference>
<comment type="caution">
    <text evidence="1">The sequence shown here is derived from an EMBL/GenBank/DDBJ whole genome shotgun (WGS) entry which is preliminary data.</text>
</comment>
<organism evidence="1 2">
    <name type="scientific">Pseudonocardia yunnanensis</name>
    <dbReference type="NCBI Taxonomy" id="58107"/>
    <lineage>
        <taxon>Bacteria</taxon>
        <taxon>Bacillati</taxon>
        <taxon>Actinomycetota</taxon>
        <taxon>Actinomycetes</taxon>
        <taxon>Pseudonocardiales</taxon>
        <taxon>Pseudonocardiaceae</taxon>
        <taxon>Pseudonocardia</taxon>
    </lineage>
</organism>
<protein>
    <submittedName>
        <fullName evidence="1">Uncharacterized protein</fullName>
    </submittedName>
</protein>
<sequence length="106" mass="12234">MEAEQLLIGYICIDFHPIYEFADFLESFQYCLRGWLSLGATLNTFGTLSERALGLLFSSVELDWHNDGRDKRYDGDYNSSDSPIHRSIIPYPVPLVELWHCRAVNC</sequence>